<dbReference type="AlphaFoldDB" id="A0A3B1DW23"/>
<dbReference type="PROSITE" id="PS50894">
    <property type="entry name" value="HPT"/>
    <property type="match status" value="1"/>
</dbReference>
<sequence length="108" mass="11978">MDLQDGKCNRQRIVVNIDPDLEELIPGYLGNRLKDIQNAQALLSTGDFESIQRMGHTMKGSGGGYGFDFISAIGLALEEDAKEKNVKNIQASLNSLCDFLERVQVVYK</sequence>
<gene>
    <name evidence="2" type="ORF">MNBD_NITROSPINAE05-1242</name>
</gene>
<dbReference type="InterPro" id="IPR036641">
    <property type="entry name" value="HPT_dom_sf"/>
</dbReference>
<dbReference type="EMBL" id="UOGG01000230">
    <property type="protein sequence ID" value="VAX32977.1"/>
    <property type="molecule type" value="Genomic_DNA"/>
</dbReference>
<proteinExistence type="predicted"/>
<dbReference type="Gene3D" id="1.20.120.160">
    <property type="entry name" value="HPT domain"/>
    <property type="match status" value="1"/>
</dbReference>
<feature type="domain" description="HPt" evidence="1">
    <location>
        <begin position="17"/>
        <end position="108"/>
    </location>
</feature>
<protein>
    <recommendedName>
        <fullName evidence="1">HPt domain-containing protein</fullName>
    </recommendedName>
</protein>
<evidence type="ECO:0000313" key="2">
    <source>
        <dbReference type="EMBL" id="VAX32977.1"/>
    </source>
</evidence>
<dbReference type="SUPFAM" id="SSF47226">
    <property type="entry name" value="Histidine-containing phosphotransfer domain, HPT domain"/>
    <property type="match status" value="1"/>
</dbReference>
<reference evidence="2" key="1">
    <citation type="submission" date="2018-06" db="EMBL/GenBank/DDBJ databases">
        <authorList>
            <person name="Zhirakovskaya E."/>
        </authorList>
    </citation>
    <scope>NUCLEOTIDE SEQUENCE</scope>
</reference>
<name>A0A3B1DW23_9ZZZZ</name>
<evidence type="ECO:0000259" key="1">
    <source>
        <dbReference type="PROSITE" id="PS50894"/>
    </source>
</evidence>
<organism evidence="2">
    <name type="scientific">hydrothermal vent metagenome</name>
    <dbReference type="NCBI Taxonomy" id="652676"/>
    <lineage>
        <taxon>unclassified sequences</taxon>
        <taxon>metagenomes</taxon>
        <taxon>ecological metagenomes</taxon>
    </lineage>
</organism>
<accession>A0A3B1DW23</accession>
<dbReference type="Pfam" id="PF01627">
    <property type="entry name" value="Hpt"/>
    <property type="match status" value="1"/>
</dbReference>
<dbReference type="GO" id="GO:0000160">
    <property type="term" value="P:phosphorelay signal transduction system"/>
    <property type="evidence" value="ECO:0007669"/>
    <property type="project" value="InterPro"/>
</dbReference>
<dbReference type="InterPro" id="IPR008207">
    <property type="entry name" value="Sig_transdc_His_kin_Hpt_dom"/>
</dbReference>